<sequence>MWLAHRSHKTRVIRGAHSLVSLLRGAKLQDWSDQGSAFTGESSKGVEAPRLERSGERIHWHKSSAARLSIELTGSSVMDTGQSFQARGAANQSPCYHDRLHDNHRPATQSAPRPHGTGDVLCQSSSLPQHSQLEEWRPNAILTAYERNRNEKHSDCVEMNQVTVSPGNPDTPLNYCFVTACL</sequence>
<gene>
    <name evidence="2" type="ORF">EOD39_0782</name>
</gene>
<comment type="caution">
    <text evidence="2">The sequence shown here is derived from an EMBL/GenBank/DDBJ whole genome shotgun (WGS) entry which is preliminary data.</text>
</comment>
<feature type="region of interest" description="Disordered" evidence="1">
    <location>
        <begin position="85"/>
        <end position="119"/>
    </location>
</feature>
<evidence type="ECO:0000256" key="1">
    <source>
        <dbReference type="SAM" id="MobiDB-lite"/>
    </source>
</evidence>
<dbReference type="EMBL" id="SCEB01000001">
    <property type="protein sequence ID" value="RXN02173.1"/>
    <property type="molecule type" value="Genomic_DNA"/>
</dbReference>
<feature type="compositionally biased region" description="Basic and acidic residues" evidence="1">
    <location>
        <begin position="96"/>
        <end position="105"/>
    </location>
</feature>
<protein>
    <submittedName>
        <fullName evidence="2">Uncharacterized protein</fullName>
    </submittedName>
</protein>
<organism evidence="2 3">
    <name type="scientific">Acipenser ruthenus</name>
    <name type="common">Sterlet sturgeon</name>
    <dbReference type="NCBI Taxonomy" id="7906"/>
    <lineage>
        <taxon>Eukaryota</taxon>
        <taxon>Metazoa</taxon>
        <taxon>Chordata</taxon>
        <taxon>Craniata</taxon>
        <taxon>Vertebrata</taxon>
        <taxon>Euteleostomi</taxon>
        <taxon>Actinopterygii</taxon>
        <taxon>Chondrostei</taxon>
        <taxon>Acipenseriformes</taxon>
        <taxon>Acipenseridae</taxon>
        <taxon>Acipenser</taxon>
    </lineage>
</organism>
<reference evidence="2 3" key="1">
    <citation type="submission" date="2019-01" db="EMBL/GenBank/DDBJ databases">
        <title>Draft Genome and Complete Hox-Cluster Characterization of the Sterlet Sturgeon (Acipenser ruthenus).</title>
        <authorList>
            <person name="Wei Q."/>
        </authorList>
    </citation>
    <scope>NUCLEOTIDE SEQUENCE [LARGE SCALE GENOMIC DNA]</scope>
    <source>
        <strain evidence="2">WHYD16114868_AA</strain>
        <tissue evidence="2">Blood</tissue>
    </source>
</reference>
<dbReference type="Proteomes" id="UP000289886">
    <property type="component" value="Unassembled WGS sequence"/>
</dbReference>
<evidence type="ECO:0000313" key="3">
    <source>
        <dbReference type="Proteomes" id="UP000289886"/>
    </source>
</evidence>
<proteinExistence type="predicted"/>
<dbReference type="AlphaFoldDB" id="A0A662Z032"/>
<name>A0A662Z032_ACIRT</name>
<feature type="region of interest" description="Disordered" evidence="1">
    <location>
        <begin position="33"/>
        <end position="54"/>
    </location>
</feature>
<accession>A0A662Z032</accession>
<feature type="compositionally biased region" description="Polar residues" evidence="1">
    <location>
        <begin position="85"/>
        <end position="94"/>
    </location>
</feature>
<feature type="compositionally biased region" description="Polar residues" evidence="1">
    <location>
        <begin position="33"/>
        <end position="42"/>
    </location>
</feature>
<evidence type="ECO:0000313" key="2">
    <source>
        <dbReference type="EMBL" id="RXN02173.1"/>
    </source>
</evidence>
<keyword evidence="3" id="KW-1185">Reference proteome</keyword>